<dbReference type="GO" id="GO:0005737">
    <property type="term" value="C:cytoplasm"/>
    <property type="evidence" value="ECO:0000318"/>
    <property type="project" value="GO_Central"/>
</dbReference>
<comment type="pathway">
    <text evidence="3">Phospholipid metabolism; phosphatidylethanolamine biosynthesis; phosphatidylethanolamine from ethanolamine: step 1/3.</text>
</comment>
<dbReference type="InterPro" id="IPR011009">
    <property type="entry name" value="Kinase-like_dom_sf"/>
</dbReference>
<dbReference type="Proteomes" id="UP000186698">
    <property type="component" value="Chromosome 3L"/>
</dbReference>
<dbReference type="GO" id="GO:0006646">
    <property type="term" value="P:phosphatidylethanolamine biosynthetic process"/>
    <property type="evidence" value="ECO:0000318"/>
    <property type="project" value="GO_Central"/>
</dbReference>
<gene>
    <name evidence="7" type="primary">etnk1.L</name>
</gene>
<dbReference type="CTD" id="108710701"/>
<proteinExistence type="inferred from homology"/>
<keyword evidence="1" id="KW-0443">Lipid metabolism</keyword>
<dbReference type="Pfam" id="PF01633">
    <property type="entry name" value="Choline_kinase"/>
    <property type="match status" value="1"/>
</dbReference>
<name>A0A8J1ML12_XENLA</name>
<evidence type="ECO:0000313" key="7">
    <source>
        <dbReference type="RefSeq" id="XP_041441725.1"/>
    </source>
</evidence>
<dbReference type="CDD" id="cd05157">
    <property type="entry name" value="ETNK_euk"/>
    <property type="match status" value="1"/>
</dbReference>
<dbReference type="SUPFAM" id="SSF56112">
    <property type="entry name" value="Protein kinase-like (PK-like)"/>
    <property type="match status" value="1"/>
</dbReference>
<dbReference type="GeneID" id="108710701"/>
<dbReference type="RefSeq" id="XP_041441725.1">
    <property type="nucleotide sequence ID" value="XM_041585791.1"/>
</dbReference>
<evidence type="ECO:0000256" key="2">
    <source>
        <dbReference type="ARBA" id="ARBA00023264"/>
    </source>
</evidence>
<dbReference type="GO" id="GO:0004305">
    <property type="term" value="F:ethanolamine kinase activity"/>
    <property type="evidence" value="ECO:0000318"/>
    <property type="project" value="GO_Central"/>
</dbReference>
<keyword evidence="2" id="KW-1208">Phospholipid metabolism</keyword>
<keyword evidence="1" id="KW-0444">Lipid biosynthesis</keyword>
<evidence type="ECO:0000256" key="5">
    <source>
        <dbReference type="ARBA" id="ARBA00038874"/>
    </source>
</evidence>
<evidence type="ECO:0000313" key="6">
    <source>
        <dbReference type="Proteomes" id="UP000186698"/>
    </source>
</evidence>
<protein>
    <recommendedName>
        <fullName evidence="5">ethanolamine kinase</fullName>
        <ecNumber evidence="5">2.7.1.82</ecNumber>
    </recommendedName>
</protein>
<evidence type="ECO:0000256" key="1">
    <source>
        <dbReference type="ARBA" id="ARBA00023209"/>
    </source>
</evidence>
<accession>A0A8J1ML12</accession>
<reference evidence="7" key="1">
    <citation type="submission" date="2025-08" db="UniProtKB">
        <authorList>
            <consortium name="RefSeq"/>
        </authorList>
    </citation>
    <scope>IDENTIFICATION</scope>
    <source>
        <strain evidence="7">J_2021</strain>
        <tissue evidence="7">Erythrocytes</tissue>
    </source>
</reference>
<dbReference type="OrthoDB" id="10267235at2759"/>
<keyword evidence="7" id="KW-0808">Transferase</keyword>
<evidence type="ECO:0000256" key="3">
    <source>
        <dbReference type="ARBA" id="ARBA00037883"/>
    </source>
</evidence>
<evidence type="ECO:0000256" key="4">
    <source>
        <dbReference type="ARBA" id="ARBA00038211"/>
    </source>
</evidence>
<dbReference type="AlphaFoldDB" id="A0A8J1ML12"/>
<dbReference type="Gene3D" id="3.30.200.20">
    <property type="entry name" value="Phosphorylase Kinase, domain 1"/>
    <property type="match status" value="1"/>
</dbReference>
<keyword evidence="1" id="KW-0594">Phospholipid biosynthesis</keyword>
<keyword evidence="6" id="KW-1185">Reference proteome</keyword>
<dbReference type="PANTHER" id="PTHR22603:SF91">
    <property type="entry name" value="ETHANOLAMINE KINASE 1"/>
    <property type="match status" value="1"/>
</dbReference>
<dbReference type="Gene3D" id="3.90.1200.10">
    <property type="match status" value="1"/>
</dbReference>
<dbReference type="EC" id="2.7.1.82" evidence="5"/>
<organism evidence="6 7">
    <name type="scientific">Xenopus laevis</name>
    <name type="common">African clawed frog</name>
    <dbReference type="NCBI Taxonomy" id="8355"/>
    <lineage>
        <taxon>Eukaryota</taxon>
        <taxon>Metazoa</taxon>
        <taxon>Chordata</taxon>
        <taxon>Craniata</taxon>
        <taxon>Vertebrata</taxon>
        <taxon>Euteleostomi</taxon>
        <taxon>Amphibia</taxon>
        <taxon>Batrachia</taxon>
        <taxon>Anura</taxon>
        <taxon>Pipoidea</taxon>
        <taxon>Pipidae</taxon>
        <taxon>Xenopodinae</taxon>
        <taxon>Xenopus</taxon>
        <taxon>Xenopus</taxon>
    </lineage>
</organism>
<sequence length="419" mass="48302">MANYIHVPSGCPHVPKIDFTVIDSGYRDGALRLLQQLRPKWKPEHVTTQLFTDGITNKLIGCYMGDTMEDVVLVRIYGNKTELLVDREEELKSFRVLQSHGCAPQLYCTFNNGLCYEFMQGEALDPQHVCNPTIFRLIARRLAKIHAIHAHNGWIPKSNLWVKMRKYFSLIPTEFEMEAVNGRYDALRVPVPWYTLCFLPCNSLQLPASSPFCSRIGYTGFKREVPSPRVLEDEMSWMKEVLSNLQSPVVLCHNDLLCKNIIYNEKRGLWVPPVASFVPLAPPPRSTNPGDVQFIDYEYSGYNYQAYDIGNHFNEFAGVSEVDYSLYPSRELQFQWLGAYLEAYKEHKGLNSDVTEKEVEVLYVQVNQFALASHFFWGLWALIQAKYSKIDFDFLGYAIVRLNQYFKMKPEVTALTLPE</sequence>
<comment type="similarity">
    <text evidence="4">Belongs to the choline/ethanolamine kinase family.</text>
</comment>
<keyword evidence="7" id="KW-0418">Kinase</keyword>
<dbReference type="PANTHER" id="PTHR22603">
    <property type="entry name" value="CHOLINE/ETHANOALAMINE KINASE"/>
    <property type="match status" value="1"/>
</dbReference>